<dbReference type="GO" id="GO:0051604">
    <property type="term" value="P:protein maturation"/>
    <property type="evidence" value="ECO:0007669"/>
    <property type="project" value="Ensembl"/>
</dbReference>
<dbReference type="GO" id="GO:0035591">
    <property type="term" value="F:signaling adaptor activity"/>
    <property type="evidence" value="ECO:0007669"/>
    <property type="project" value="Ensembl"/>
</dbReference>
<dbReference type="PANTHER" id="PTHR12200:SF17">
    <property type="entry name" value="INTERFERON-INDUCIBLE PROTEIN AIM2"/>
    <property type="match status" value="1"/>
</dbReference>
<keyword evidence="8" id="KW-1185">Reference proteome</keyword>
<keyword evidence="3" id="KW-0395">Inflammatory response</keyword>
<dbReference type="GO" id="GO:0051898">
    <property type="term" value="P:negative regulation of phosphatidylinositol 3-kinase/protein kinase B signal transduction"/>
    <property type="evidence" value="ECO:0007669"/>
    <property type="project" value="Ensembl"/>
</dbReference>
<dbReference type="GO" id="GO:0043029">
    <property type="term" value="P:T cell homeostasis"/>
    <property type="evidence" value="ECO:0007669"/>
    <property type="project" value="Ensembl"/>
</dbReference>
<dbReference type="InterPro" id="IPR011029">
    <property type="entry name" value="DEATH-like_dom_sf"/>
</dbReference>
<dbReference type="FunFam" id="1.10.533.10:FF:000076">
    <property type="entry name" value="Interferon-inducible protein AIM2"/>
    <property type="match status" value="1"/>
</dbReference>
<evidence type="ECO:0000256" key="3">
    <source>
        <dbReference type="ARBA" id="ARBA00023198"/>
    </source>
</evidence>
<accession>A0A6P7QS13</accession>
<dbReference type="AlphaFoldDB" id="A0A6P7QS13"/>
<organism evidence="8 10">
    <name type="scientific">Mus caroli</name>
    <name type="common">Ryukyu mouse</name>
    <name type="synonym">Ricefield mouse</name>
    <dbReference type="NCBI Taxonomy" id="10089"/>
    <lineage>
        <taxon>Eukaryota</taxon>
        <taxon>Metazoa</taxon>
        <taxon>Chordata</taxon>
        <taxon>Craniata</taxon>
        <taxon>Vertebrata</taxon>
        <taxon>Euteleostomi</taxon>
        <taxon>Mammalia</taxon>
        <taxon>Eutheria</taxon>
        <taxon>Euarchontoglires</taxon>
        <taxon>Glires</taxon>
        <taxon>Rodentia</taxon>
        <taxon>Myomorpha</taxon>
        <taxon>Muroidea</taxon>
        <taxon>Muridae</taxon>
        <taxon>Murinae</taxon>
        <taxon>Mus</taxon>
        <taxon>Mus</taxon>
    </lineage>
</organism>
<dbReference type="PROSITE" id="PS50834">
    <property type="entry name" value="HIN_200"/>
    <property type="match status" value="1"/>
</dbReference>
<sequence length="354" mass="40253">MESEYREMLLLTGLDHITEEELKRFKYFALTEFQIARSTLDVADRTELADHLIQSAGAASAVTKAINIFQKLNYMHIANALEEKKKEAERKFMTNTKKRGTQKVENRSQAENCSAASATHSDNDFKEQAATEVCPQAKPQKKQMVAEQEAIREDLQKDPLVVTVLKAINPFECETQEGRQEIFHATVATETDFFFVKVLNAQFKDKFIPKRTIKISNYLWHNNFMEVTSSSVVVDVESNHVVPNNVVKRAKETPRISKLKIQPCGTIVNGLFKVQKITEEKDRVLYVIHDKTGTMEVLVLENPSKTKCEEGDKIRLTFFEVSKNGVKIQLKSGPCSFFKVIKAAKPKTDMKSVE</sequence>
<dbReference type="GO" id="GO:0070050">
    <property type="term" value="P:neuron cellular homeostasis"/>
    <property type="evidence" value="ECO:0007669"/>
    <property type="project" value="Ensembl"/>
</dbReference>
<evidence type="ECO:0000313" key="10">
    <source>
        <dbReference type="RefSeq" id="XP_029329409.1"/>
    </source>
</evidence>
<gene>
    <name evidence="9 10" type="primary">LOC110304475</name>
</gene>
<dbReference type="RefSeq" id="XP_029329409.1">
    <property type="nucleotide sequence ID" value="XM_029473549.1"/>
</dbReference>
<evidence type="ECO:0000256" key="5">
    <source>
        <dbReference type="SAM" id="MobiDB-lite"/>
    </source>
</evidence>
<feature type="domain" description="Pyrin" evidence="6">
    <location>
        <begin position="1"/>
        <end position="87"/>
    </location>
</feature>
<dbReference type="InterPro" id="IPR040205">
    <property type="entry name" value="HIN-200"/>
</dbReference>
<dbReference type="GO" id="GO:0140970">
    <property type="term" value="P:AIM2 inflammasome complex assembly"/>
    <property type="evidence" value="ECO:0007669"/>
    <property type="project" value="Ensembl"/>
</dbReference>
<feature type="compositionally biased region" description="Polar residues" evidence="5">
    <location>
        <begin position="109"/>
        <end position="120"/>
    </location>
</feature>
<dbReference type="GO" id="GO:0033209">
    <property type="term" value="P:tumor necrosis factor-mediated signaling pathway"/>
    <property type="evidence" value="ECO:0007669"/>
    <property type="project" value="Ensembl"/>
</dbReference>
<evidence type="ECO:0000256" key="4">
    <source>
        <dbReference type="ARBA" id="ARBA00023242"/>
    </source>
</evidence>
<evidence type="ECO:0000313" key="8">
    <source>
        <dbReference type="Proteomes" id="UP000515126"/>
    </source>
</evidence>
<dbReference type="GO" id="GO:0035861">
    <property type="term" value="C:site of double-strand break"/>
    <property type="evidence" value="ECO:0007669"/>
    <property type="project" value="Ensembl"/>
</dbReference>
<dbReference type="Proteomes" id="UP000515126">
    <property type="component" value="Chromosome 1"/>
</dbReference>
<evidence type="ECO:0000256" key="2">
    <source>
        <dbReference type="ARBA" id="ARBA00008647"/>
    </source>
</evidence>
<dbReference type="GO" id="GO:0042802">
    <property type="term" value="F:identical protein binding"/>
    <property type="evidence" value="ECO:0007669"/>
    <property type="project" value="Ensembl"/>
</dbReference>
<dbReference type="Gene3D" id="2.40.50.140">
    <property type="entry name" value="Nucleic acid-binding proteins"/>
    <property type="match status" value="2"/>
</dbReference>
<dbReference type="GO" id="GO:0005654">
    <property type="term" value="C:nucleoplasm"/>
    <property type="evidence" value="ECO:0007669"/>
    <property type="project" value="Ensembl"/>
</dbReference>
<dbReference type="SMART" id="SM01289">
    <property type="entry name" value="PYRIN"/>
    <property type="match status" value="1"/>
</dbReference>
<comment type="subcellular location">
    <subcellularLocation>
        <location evidence="1">Nucleus</location>
    </subcellularLocation>
</comment>
<dbReference type="FunFam" id="2.40.50.140:FF:000500">
    <property type="entry name" value="Interferon-activable protein 202"/>
    <property type="match status" value="1"/>
</dbReference>
<dbReference type="KEGG" id="mcal:110304475"/>
<dbReference type="CDD" id="cd08305">
    <property type="entry name" value="Pyrin"/>
    <property type="match status" value="1"/>
</dbReference>
<dbReference type="GeneID" id="110304475"/>
<dbReference type="PANTHER" id="PTHR12200">
    <property type="entry name" value="INTERFERON-INDUCIBLE PROTEIN AIM2 FAMILY MEMBER"/>
    <property type="match status" value="1"/>
</dbReference>
<dbReference type="GO" id="GO:0006974">
    <property type="term" value="P:DNA damage response"/>
    <property type="evidence" value="ECO:0007669"/>
    <property type="project" value="Ensembl"/>
</dbReference>
<feature type="region of interest" description="Disordered" evidence="5">
    <location>
        <begin position="94"/>
        <end position="123"/>
    </location>
</feature>
<keyword evidence="4" id="KW-0539">Nucleus</keyword>
<dbReference type="GO" id="GO:0038187">
    <property type="term" value="F:pattern recognition receptor activity"/>
    <property type="evidence" value="ECO:0007669"/>
    <property type="project" value="Ensembl"/>
</dbReference>
<dbReference type="Gene3D" id="1.10.533.10">
    <property type="entry name" value="Death Domain, Fas"/>
    <property type="match status" value="1"/>
</dbReference>
<dbReference type="PROSITE" id="PS50824">
    <property type="entry name" value="DAPIN"/>
    <property type="match status" value="1"/>
</dbReference>
<dbReference type="SUPFAM" id="SSF47986">
    <property type="entry name" value="DEATH domain"/>
    <property type="match status" value="1"/>
</dbReference>
<dbReference type="Pfam" id="PF02760">
    <property type="entry name" value="HIN"/>
    <property type="match status" value="1"/>
</dbReference>
<feature type="domain" description="HIN-200" evidence="7">
    <location>
        <begin position="144"/>
        <end position="341"/>
    </location>
</feature>
<evidence type="ECO:0000313" key="9">
    <source>
        <dbReference type="RefSeq" id="XP_021031567.1"/>
    </source>
</evidence>
<dbReference type="GO" id="GO:0141201">
    <property type="term" value="P:pyroptotic cell death"/>
    <property type="evidence" value="ECO:0007669"/>
    <property type="project" value="Ensembl"/>
</dbReference>
<comment type="similarity">
    <text evidence="2">Belongs to the HIN-200 family.</text>
</comment>
<dbReference type="GO" id="GO:0003690">
    <property type="term" value="F:double-stranded DNA binding"/>
    <property type="evidence" value="ECO:0007669"/>
    <property type="project" value="Ensembl"/>
</dbReference>
<dbReference type="InterPro" id="IPR012340">
    <property type="entry name" value="NA-bd_OB-fold"/>
</dbReference>
<reference evidence="10" key="1">
    <citation type="submission" date="2025-04" db="UniProtKB">
        <authorList>
            <consortium name="RefSeq"/>
        </authorList>
    </citation>
    <scope>IDENTIFICATION</scope>
</reference>
<dbReference type="GO" id="GO:0050795">
    <property type="term" value="P:regulation of behavior"/>
    <property type="evidence" value="ECO:0007669"/>
    <property type="project" value="Ensembl"/>
</dbReference>
<dbReference type="GO" id="GO:0007420">
    <property type="term" value="P:brain development"/>
    <property type="evidence" value="ECO:0007669"/>
    <property type="project" value="Ensembl"/>
</dbReference>
<protein>
    <submittedName>
        <fullName evidence="9 10">Interferon-inducible protein AIM2 isoform X1</fullName>
    </submittedName>
</protein>
<dbReference type="GO" id="GO:0005739">
    <property type="term" value="C:mitochondrion"/>
    <property type="evidence" value="ECO:0007669"/>
    <property type="project" value="Ensembl"/>
</dbReference>
<dbReference type="GO" id="GO:0097169">
    <property type="term" value="C:AIM2 inflammasome complex"/>
    <property type="evidence" value="ECO:0007669"/>
    <property type="project" value="Ensembl"/>
</dbReference>
<dbReference type="GO" id="GO:0002230">
    <property type="term" value="P:positive regulation of defense response to virus by host"/>
    <property type="evidence" value="ECO:0007669"/>
    <property type="project" value="Ensembl"/>
</dbReference>
<evidence type="ECO:0000259" key="7">
    <source>
        <dbReference type="PROSITE" id="PS50834"/>
    </source>
</evidence>
<dbReference type="GO" id="GO:0140608">
    <property type="term" value="F:cysteine-type endopeptidase activator activity"/>
    <property type="evidence" value="ECO:0007669"/>
    <property type="project" value="Ensembl"/>
</dbReference>
<dbReference type="GO" id="GO:0035458">
    <property type="term" value="P:cellular response to interferon-beta"/>
    <property type="evidence" value="ECO:0007669"/>
    <property type="project" value="Ensembl"/>
</dbReference>
<dbReference type="GO" id="GO:0032731">
    <property type="term" value="P:positive regulation of interleukin-1 beta production"/>
    <property type="evidence" value="ECO:0007669"/>
    <property type="project" value="Ensembl"/>
</dbReference>
<dbReference type="Pfam" id="PF02758">
    <property type="entry name" value="PYRIN"/>
    <property type="match status" value="1"/>
</dbReference>
<dbReference type="GO" id="GO:1904270">
    <property type="term" value="P:pyroptosome complex assembly"/>
    <property type="evidence" value="ECO:0007669"/>
    <property type="project" value="Ensembl"/>
</dbReference>
<proteinExistence type="inferred from homology"/>
<dbReference type="GO" id="GO:0002218">
    <property type="term" value="P:activation of innate immune response"/>
    <property type="evidence" value="ECO:0007669"/>
    <property type="project" value="Ensembl"/>
</dbReference>
<evidence type="ECO:0000259" key="6">
    <source>
        <dbReference type="PROSITE" id="PS50824"/>
    </source>
</evidence>
<dbReference type="RefSeq" id="XP_021031567.1">
    <property type="nucleotide sequence ID" value="XM_021175908.2"/>
</dbReference>
<dbReference type="GO" id="GO:0071466">
    <property type="term" value="P:cellular response to xenobiotic stimulus"/>
    <property type="evidence" value="ECO:0007669"/>
    <property type="project" value="Ensembl"/>
</dbReference>
<dbReference type="GO" id="GO:0050729">
    <property type="term" value="P:positive regulation of inflammatory response"/>
    <property type="evidence" value="ECO:0007669"/>
    <property type="project" value="Ensembl"/>
</dbReference>
<reference evidence="8" key="2">
    <citation type="submission" date="2025-05" db="UniProtKB">
        <authorList>
            <consortium name="RefSeq"/>
        </authorList>
    </citation>
    <scope>NUCLEOTIDE SEQUENCE [LARGE SCALE GENOMIC DNA]</scope>
</reference>
<dbReference type="InterPro" id="IPR004020">
    <property type="entry name" value="DAPIN"/>
</dbReference>
<name>A0A6P7QS13_MUSCR</name>
<evidence type="ECO:0000256" key="1">
    <source>
        <dbReference type="ARBA" id="ARBA00004123"/>
    </source>
</evidence>
<dbReference type="SUPFAM" id="SSF159141">
    <property type="entry name" value="HIN-2000 domain-like"/>
    <property type="match status" value="2"/>
</dbReference>
<dbReference type="InterPro" id="IPR004021">
    <property type="entry name" value="HIN200/IF120x"/>
</dbReference>